<proteinExistence type="predicted"/>
<feature type="region of interest" description="Disordered" evidence="3">
    <location>
        <begin position="1"/>
        <end position="34"/>
    </location>
</feature>
<evidence type="ECO:0000259" key="4">
    <source>
        <dbReference type="PROSITE" id="PS50158"/>
    </source>
</evidence>
<feature type="region of interest" description="Disordered" evidence="3">
    <location>
        <begin position="110"/>
        <end position="149"/>
    </location>
</feature>
<keyword evidence="1" id="KW-0507">mRNA processing</keyword>
<keyword evidence="6" id="KW-1185">Reference proteome</keyword>
<evidence type="ECO:0000313" key="5">
    <source>
        <dbReference type="EMBL" id="MBW0484590.1"/>
    </source>
</evidence>
<dbReference type="SMART" id="SM00343">
    <property type="entry name" value="ZnF_C2HC"/>
    <property type="match status" value="2"/>
</dbReference>
<protein>
    <recommendedName>
        <fullName evidence="4">CCHC-type domain-containing protein</fullName>
    </recommendedName>
</protein>
<dbReference type="SUPFAM" id="SSF57756">
    <property type="entry name" value="Retrovirus zinc finger-like domains"/>
    <property type="match status" value="1"/>
</dbReference>
<evidence type="ECO:0000256" key="1">
    <source>
        <dbReference type="ARBA" id="ARBA00022664"/>
    </source>
</evidence>
<sequence>MSPSPALSKPPSQLSQLMNPLPEPPDPDDQMDIPEIFKGEPKAIQQGNSDRELLHLVLQKVMNLENQANQTPPQLMKLVTRLFDQLDTMNRRQQEMEDDMKKLHKRLDNLENSRKAAPTEVLTRNQPPRPSFLPNKPPPALQMPQSQDTNKFKKHNIVIRPRFGQPKPFEGKTTQEIYNKINKALIDVNAKSDNNPIQIKAVIRYPSGDVKVFTKTRQEAVWLLNHRAEWTHLADPIFVTSPTLFPVIAHSCPTYLDLDDKANVENLLQQNEIEEKNVNKVRWIGHPREEEKTHGSIILHFMDKTTARHIIQGGLIFDGCFMRTMAYIPSIPQCFNCLKTGHMAHMCKEKPMCSKCGKEHISQNCTDQSFTPSNVACDA</sequence>
<dbReference type="Gene3D" id="4.10.60.10">
    <property type="entry name" value="Zinc finger, CCHC-type"/>
    <property type="match status" value="1"/>
</dbReference>
<keyword evidence="2" id="KW-0862">Zinc</keyword>
<dbReference type="OrthoDB" id="4230923at2759"/>
<dbReference type="AlphaFoldDB" id="A0A9Q3CKR5"/>
<feature type="compositionally biased region" description="Polar residues" evidence="3">
    <location>
        <begin position="1"/>
        <end position="18"/>
    </location>
</feature>
<keyword evidence="2" id="KW-0479">Metal-binding</keyword>
<dbReference type="EMBL" id="AVOT02007749">
    <property type="protein sequence ID" value="MBW0484590.1"/>
    <property type="molecule type" value="Genomic_DNA"/>
</dbReference>
<feature type="compositionally biased region" description="Pro residues" evidence="3">
    <location>
        <begin position="127"/>
        <end position="141"/>
    </location>
</feature>
<reference evidence="5" key="1">
    <citation type="submission" date="2021-03" db="EMBL/GenBank/DDBJ databases">
        <title>Draft genome sequence of rust myrtle Austropuccinia psidii MF-1, a brazilian biotype.</title>
        <authorList>
            <person name="Quecine M.C."/>
            <person name="Pachon D.M.R."/>
            <person name="Bonatelli M.L."/>
            <person name="Correr F.H."/>
            <person name="Franceschini L.M."/>
            <person name="Leite T.F."/>
            <person name="Margarido G.R.A."/>
            <person name="Almeida C.A."/>
            <person name="Ferrarezi J.A."/>
            <person name="Labate C.A."/>
        </authorList>
    </citation>
    <scope>NUCLEOTIDE SEQUENCE</scope>
    <source>
        <strain evidence="5">MF-1</strain>
    </source>
</reference>
<dbReference type="GO" id="GO:0003676">
    <property type="term" value="F:nucleic acid binding"/>
    <property type="evidence" value="ECO:0007669"/>
    <property type="project" value="InterPro"/>
</dbReference>
<name>A0A9Q3CKR5_9BASI</name>
<dbReference type="PROSITE" id="PS50158">
    <property type="entry name" value="ZF_CCHC"/>
    <property type="match status" value="1"/>
</dbReference>
<dbReference type="InterPro" id="IPR001878">
    <property type="entry name" value="Znf_CCHC"/>
</dbReference>
<dbReference type="GO" id="GO:0008270">
    <property type="term" value="F:zinc ion binding"/>
    <property type="evidence" value="ECO:0007669"/>
    <property type="project" value="UniProtKB-KW"/>
</dbReference>
<dbReference type="GO" id="GO:0006397">
    <property type="term" value="P:mRNA processing"/>
    <property type="evidence" value="ECO:0007669"/>
    <property type="project" value="UniProtKB-KW"/>
</dbReference>
<organism evidence="5 6">
    <name type="scientific">Austropuccinia psidii MF-1</name>
    <dbReference type="NCBI Taxonomy" id="1389203"/>
    <lineage>
        <taxon>Eukaryota</taxon>
        <taxon>Fungi</taxon>
        <taxon>Dikarya</taxon>
        <taxon>Basidiomycota</taxon>
        <taxon>Pucciniomycotina</taxon>
        <taxon>Pucciniomycetes</taxon>
        <taxon>Pucciniales</taxon>
        <taxon>Sphaerophragmiaceae</taxon>
        <taxon>Austropuccinia</taxon>
    </lineage>
</organism>
<evidence type="ECO:0000256" key="2">
    <source>
        <dbReference type="PROSITE-ProRule" id="PRU00047"/>
    </source>
</evidence>
<gene>
    <name evidence="5" type="ORF">O181_024305</name>
</gene>
<evidence type="ECO:0000313" key="6">
    <source>
        <dbReference type="Proteomes" id="UP000765509"/>
    </source>
</evidence>
<evidence type="ECO:0000256" key="3">
    <source>
        <dbReference type="SAM" id="MobiDB-lite"/>
    </source>
</evidence>
<comment type="caution">
    <text evidence="5">The sequence shown here is derived from an EMBL/GenBank/DDBJ whole genome shotgun (WGS) entry which is preliminary data.</text>
</comment>
<accession>A0A9Q3CKR5</accession>
<feature type="domain" description="CCHC-type" evidence="4">
    <location>
        <begin position="334"/>
        <end position="349"/>
    </location>
</feature>
<dbReference type="Proteomes" id="UP000765509">
    <property type="component" value="Unassembled WGS sequence"/>
</dbReference>
<dbReference type="InterPro" id="IPR036875">
    <property type="entry name" value="Znf_CCHC_sf"/>
</dbReference>
<keyword evidence="2" id="KW-0863">Zinc-finger</keyword>